<sequence>MVIKQARRELEQEEYADVDALYRRQLIELKTTELAHGDLERYHKALERALLSFHTAKMLEINRAVKELWQQTYRAADIDYIQVRADGEGAAGRSYNYRVVMVCGGAELDMRGRCSAGQKVLACLVIRLALAETFCLRCGVLALDEPTTNLDDDNAASLADALRGLIAARQGQDGFQLVVITHDETFARRIGLREFAEHMWRITKDAHQKTLVLQEEVAT</sequence>
<evidence type="ECO:0000313" key="20">
    <source>
        <dbReference type="Proteomes" id="UP001255856"/>
    </source>
</evidence>
<evidence type="ECO:0000256" key="3">
    <source>
        <dbReference type="ARBA" id="ARBA00004286"/>
    </source>
</evidence>
<evidence type="ECO:0000256" key="6">
    <source>
        <dbReference type="ARBA" id="ARBA00022454"/>
    </source>
</evidence>
<evidence type="ECO:0000256" key="4">
    <source>
        <dbReference type="ARBA" id="ARBA00009439"/>
    </source>
</evidence>
<keyword evidence="17" id="KW-0469">Meiosis</keyword>
<dbReference type="GO" id="GO:0070192">
    <property type="term" value="P:chromosome organization involved in meiotic cell cycle"/>
    <property type="evidence" value="ECO:0007669"/>
    <property type="project" value="TreeGrafter"/>
</dbReference>
<dbReference type="FunFam" id="3.40.50.300:FF:000593">
    <property type="entry name" value="DNA repair protein RAD50"/>
    <property type="match status" value="1"/>
</dbReference>
<evidence type="ECO:0000256" key="12">
    <source>
        <dbReference type="ARBA" id="ARBA00022840"/>
    </source>
</evidence>
<reference evidence="19" key="1">
    <citation type="submission" date="2021-01" db="EMBL/GenBank/DDBJ databases">
        <authorList>
            <person name="Eckstrom K.M.E."/>
        </authorList>
    </citation>
    <scope>NUCLEOTIDE SEQUENCE</scope>
    <source>
        <strain evidence="19">UVCC 0001</strain>
    </source>
</reference>
<dbReference type="PANTHER" id="PTHR18867">
    <property type="entry name" value="RAD50"/>
    <property type="match status" value="1"/>
</dbReference>
<keyword evidence="11" id="KW-0862">Zinc</keyword>
<dbReference type="GO" id="GO:0051880">
    <property type="term" value="F:G-quadruplex DNA binding"/>
    <property type="evidence" value="ECO:0007669"/>
    <property type="project" value="TreeGrafter"/>
</dbReference>
<dbReference type="EMBL" id="JASFZW010000010">
    <property type="protein sequence ID" value="KAK2076465.1"/>
    <property type="molecule type" value="Genomic_DNA"/>
</dbReference>
<evidence type="ECO:0000256" key="16">
    <source>
        <dbReference type="ARBA" id="ARBA00023242"/>
    </source>
</evidence>
<dbReference type="Proteomes" id="UP001255856">
    <property type="component" value="Unassembled WGS sequence"/>
</dbReference>
<evidence type="ECO:0000256" key="14">
    <source>
        <dbReference type="ARBA" id="ARBA00023054"/>
    </source>
</evidence>
<keyword evidence="10" id="KW-0378">Hydrolase</keyword>
<dbReference type="GO" id="GO:0000722">
    <property type="term" value="P:telomere maintenance via recombination"/>
    <property type="evidence" value="ECO:0007669"/>
    <property type="project" value="TreeGrafter"/>
</dbReference>
<dbReference type="GO" id="GO:0016787">
    <property type="term" value="F:hydrolase activity"/>
    <property type="evidence" value="ECO:0007669"/>
    <property type="project" value="UniProtKB-KW"/>
</dbReference>
<evidence type="ECO:0000256" key="11">
    <source>
        <dbReference type="ARBA" id="ARBA00022833"/>
    </source>
</evidence>
<dbReference type="SUPFAM" id="SSF52540">
    <property type="entry name" value="P-loop containing nucleoside triphosphate hydrolases"/>
    <property type="match status" value="1"/>
</dbReference>
<evidence type="ECO:0000256" key="18">
    <source>
        <dbReference type="ARBA" id="ARBA00049360"/>
    </source>
</evidence>
<keyword evidence="12" id="KW-0067">ATP-binding</keyword>
<dbReference type="GO" id="GO:0046872">
    <property type="term" value="F:metal ion binding"/>
    <property type="evidence" value="ECO:0007669"/>
    <property type="project" value="UniProtKB-KW"/>
</dbReference>
<comment type="similarity">
    <text evidence="4">Belongs to the SMC family. RAD50 subfamily.</text>
</comment>
<dbReference type="Gene3D" id="3.40.50.300">
    <property type="entry name" value="P-loop containing nucleotide triphosphate hydrolases"/>
    <property type="match status" value="1"/>
</dbReference>
<organism evidence="19 20">
    <name type="scientific">Prototheca wickerhamii</name>
    <dbReference type="NCBI Taxonomy" id="3111"/>
    <lineage>
        <taxon>Eukaryota</taxon>
        <taxon>Viridiplantae</taxon>
        <taxon>Chlorophyta</taxon>
        <taxon>core chlorophytes</taxon>
        <taxon>Trebouxiophyceae</taxon>
        <taxon>Chlorellales</taxon>
        <taxon>Chlorellaceae</taxon>
        <taxon>Prototheca</taxon>
    </lineage>
</organism>
<gene>
    <name evidence="19" type="ORF">QBZ16_000990</name>
</gene>
<keyword evidence="13" id="KW-0460">Magnesium</keyword>
<evidence type="ECO:0000256" key="10">
    <source>
        <dbReference type="ARBA" id="ARBA00022801"/>
    </source>
</evidence>
<dbReference type="GO" id="GO:0006302">
    <property type="term" value="P:double-strand break repair"/>
    <property type="evidence" value="ECO:0007669"/>
    <property type="project" value="TreeGrafter"/>
</dbReference>
<evidence type="ECO:0000256" key="15">
    <source>
        <dbReference type="ARBA" id="ARBA00023204"/>
    </source>
</evidence>
<dbReference type="InterPro" id="IPR027417">
    <property type="entry name" value="P-loop_NTPase"/>
</dbReference>
<comment type="cofactor">
    <cofactor evidence="1">
        <name>Zn(2+)</name>
        <dbReference type="ChEBI" id="CHEBI:29105"/>
    </cofactor>
</comment>
<dbReference type="GO" id="GO:0005524">
    <property type="term" value="F:ATP binding"/>
    <property type="evidence" value="ECO:0007669"/>
    <property type="project" value="UniProtKB-KW"/>
</dbReference>
<evidence type="ECO:0000256" key="7">
    <source>
        <dbReference type="ARBA" id="ARBA00022723"/>
    </source>
</evidence>
<accession>A0AAD9IFW7</accession>
<evidence type="ECO:0000256" key="1">
    <source>
        <dbReference type="ARBA" id="ARBA00001947"/>
    </source>
</evidence>
<evidence type="ECO:0000256" key="13">
    <source>
        <dbReference type="ARBA" id="ARBA00022842"/>
    </source>
</evidence>
<comment type="caution">
    <text evidence="19">The sequence shown here is derived from an EMBL/GenBank/DDBJ whole genome shotgun (WGS) entry which is preliminary data.</text>
</comment>
<name>A0AAD9IFW7_PROWI</name>
<evidence type="ECO:0000256" key="2">
    <source>
        <dbReference type="ARBA" id="ARBA00004123"/>
    </source>
</evidence>
<keyword evidence="14" id="KW-0175">Coiled coil</keyword>
<proteinExistence type="inferred from homology"/>
<dbReference type="GO" id="GO:0003691">
    <property type="term" value="F:double-stranded telomeric DNA binding"/>
    <property type="evidence" value="ECO:0007669"/>
    <property type="project" value="TreeGrafter"/>
</dbReference>
<evidence type="ECO:0000256" key="9">
    <source>
        <dbReference type="ARBA" id="ARBA00022763"/>
    </source>
</evidence>
<dbReference type="GO" id="GO:0007004">
    <property type="term" value="P:telomere maintenance via telomerase"/>
    <property type="evidence" value="ECO:0007669"/>
    <property type="project" value="TreeGrafter"/>
</dbReference>
<dbReference type="GO" id="GO:0000794">
    <property type="term" value="C:condensed nuclear chromosome"/>
    <property type="evidence" value="ECO:0007669"/>
    <property type="project" value="TreeGrafter"/>
</dbReference>
<comment type="subcellular location">
    <subcellularLocation>
        <location evidence="3">Chromosome</location>
    </subcellularLocation>
    <subcellularLocation>
        <location evidence="2">Nucleus</location>
    </subcellularLocation>
</comment>
<keyword evidence="20" id="KW-1185">Reference proteome</keyword>
<keyword evidence="15" id="KW-0234">DNA repair</keyword>
<comment type="catalytic activity">
    <reaction evidence="18">
        <text>ATP + H2O = ADP + phosphate + H(+)</text>
        <dbReference type="Rhea" id="RHEA:13065"/>
        <dbReference type="ChEBI" id="CHEBI:15377"/>
        <dbReference type="ChEBI" id="CHEBI:15378"/>
        <dbReference type="ChEBI" id="CHEBI:30616"/>
        <dbReference type="ChEBI" id="CHEBI:43474"/>
        <dbReference type="ChEBI" id="CHEBI:456216"/>
    </reaction>
</comment>
<keyword evidence="8" id="KW-0547">Nucleotide-binding</keyword>
<dbReference type="AlphaFoldDB" id="A0AAD9IFW7"/>
<dbReference type="PANTHER" id="PTHR18867:SF12">
    <property type="entry name" value="DNA REPAIR PROTEIN RAD50"/>
    <property type="match status" value="1"/>
</dbReference>
<evidence type="ECO:0000256" key="5">
    <source>
        <dbReference type="ARBA" id="ARBA00017893"/>
    </source>
</evidence>
<keyword evidence="7" id="KW-0479">Metal-binding</keyword>
<keyword evidence="16" id="KW-0539">Nucleus</keyword>
<evidence type="ECO:0000313" key="19">
    <source>
        <dbReference type="EMBL" id="KAK2076465.1"/>
    </source>
</evidence>
<keyword evidence="6" id="KW-0158">Chromosome</keyword>
<evidence type="ECO:0000256" key="17">
    <source>
        <dbReference type="ARBA" id="ARBA00023254"/>
    </source>
</evidence>
<keyword evidence="9" id="KW-0227">DNA damage</keyword>
<protein>
    <recommendedName>
        <fullName evidence="5">DNA repair protein RAD50</fullName>
    </recommendedName>
</protein>
<dbReference type="GO" id="GO:0030870">
    <property type="term" value="C:Mre11 complex"/>
    <property type="evidence" value="ECO:0007669"/>
    <property type="project" value="TreeGrafter"/>
</dbReference>
<dbReference type="GO" id="GO:0043047">
    <property type="term" value="F:single-stranded telomeric DNA binding"/>
    <property type="evidence" value="ECO:0007669"/>
    <property type="project" value="TreeGrafter"/>
</dbReference>
<evidence type="ECO:0000256" key="8">
    <source>
        <dbReference type="ARBA" id="ARBA00022741"/>
    </source>
</evidence>